<name>A0AA35W2A0_GEOBA</name>
<dbReference type="GO" id="GO:0036297">
    <property type="term" value="P:interstrand cross-link repair"/>
    <property type="evidence" value="ECO:0007669"/>
    <property type="project" value="InterPro"/>
</dbReference>
<keyword evidence="2" id="KW-1185">Reference proteome</keyword>
<dbReference type="InterPro" id="IPR029251">
    <property type="entry name" value="Faap100"/>
</dbReference>
<evidence type="ECO:0000313" key="1">
    <source>
        <dbReference type="EMBL" id="CAI7993114.1"/>
    </source>
</evidence>
<dbReference type="EMBL" id="CASHTH010000176">
    <property type="protein sequence ID" value="CAI7993114.1"/>
    <property type="molecule type" value="Genomic_DNA"/>
</dbReference>
<accession>A0AA35W2A0</accession>
<evidence type="ECO:0000313" key="2">
    <source>
        <dbReference type="Proteomes" id="UP001174909"/>
    </source>
</evidence>
<dbReference type="GO" id="GO:0005654">
    <property type="term" value="C:nucleoplasm"/>
    <property type="evidence" value="ECO:0007669"/>
    <property type="project" value="TreeGrafter"/>
</dbReference>
<dbReference type="PANTHER" id="PTHR14890">
    <property type="entry name" value="FANCONI ANEMIA CORE COMPLEX-ASSOCIATED PROTEIN 100"/>
    <property type="match status" value="1"/>
</dbReference>
<dbReference type="PANTHER" id="PTHR14890:SF1">
    <property type="entry name" value="FANCONI ANEMIA CORE COMPLEX-ASSOCIATED PROTEIN 100"/>
    <property type="match status" value="1"/>
</dbReference>
<gene>
    <name evidence="1" type="ORF">GBAR_LOCUS1188</name>
</gene>
<organism evidence="1 2">
    <name type="scientific">Geodia barretti</name>
    <name type="common">Barrett's horny sponge</name>
    <dbReference type="NCBI Taxonomy" id="519541"/>
    <lineage>
        <taxon>Eukaryota</taxon>
        <taxon>Metazoa</taxon>
        <taxon>Porifera</taxon>
        <taxon>Demospongiae</taxon>
        <taxon>Heteroscleromorpha</taxon>
        <taxon>Tetractinellida</taxon>
        <taxon>Astrophorina</taxon>
        <taxon>Geodiidae</taxon>
        <taxon>Geodia</taxon>
    </lineage>
</organism>
<sequence length="511" mass="54547">MQVEVCKMIPSCFEAETYDGPVSVLANGSSFEKVVSVKFYDTAAVLHVSPLLCSGSQQPLALCCLSNGHISALSLKLAISRVPTEAQSADILSSLFGETCDNISAPAQAVDGRDVSVSLFLFPVCQWSICSAFVCHDKLIISARKEHCSVLNVYQSSSVTLFGEHKLPVFSNGVLFQHEIGSCSVPSKGLLSTTIAYRPVLSLLRSQSSVKSDSSTLSIASSASDVFFRQLFGFELSLARSIFAVVGTKSGAVLFLDTRGYCTPSSGESGASLSNNTLCNLGQPVVAIHPLCLPTHPDSSANSLLVVGRLEKLVLLTEAEKGREAPLVAEFSVTGPILSSFLVERHSFVYSNTSGIYRICLEPSFLLKSVDLDASSTTSVMVPRSQFNSPCPVSATCMSFITGASPPSPNEAYSATAISIDGKLLRFQLESCKDTVKVKRLDIGREMRKSMDSINKTGQRNLTAQSQLKLVDSALMELNQALSVLHSVQSSDGRVFSCTVSPVTDRVASAT</sequence>
<proteinExistence type="predicted"/>
<reference evidence="1" key="1">
    <citation type="submission" date="2023-03" db="EMBL/GenBank/DDBJ databases">
        <authorList>
            <person name="Steffen K."/>
            <person name="Cardenas P."/>
        </authorList>
    </citation>
    <scope>NUCLEOTIDE SEQUENCE</scope>
</reference>
<dbReference type="AlphaFoldDB" id="A0AA35W2A0"/>
<dbReference type="GO" id="GO:0043240">
    <property type="term" value="C:Fanconi anaemia nuclear complex"/>
    <property type="evidence" value="ECO:0007669"/>
    <property type="project" value="InterPro"/>
</dbReference>
<comment type="caution">
    <text evidence="1">The sequence shown here is derived from an EMBL/GenBank/DDBJ whole genome shotgun (WGS) entry which is preliminary data.</text>
</comment>
<protein>
    <submittedName>
        <fullName evidence="1">Uncharacterized protein</fullName>
    </submittedName>
</protein>
<dbReference type="Proteomes" id="UP001174909">
    <property type="component" value="Unassembled WGS sequence"/>
</dbReference>